<dbReference type="FunFam" id="3.30.1360.40:FF:000001">
    <property type="entry name" value="Ribosome-recycling factor"/>
    <property type="match status" value="1"/>
</dbReference>
<dbReference type="InterPro" id="IPR036191">
    <property type="entry name" value="RRF_sf"/>
</dbReference>
<sequence length="183" mass="20932">MNIIDQNKEEFNKAIEHLKRDISSLRTGRATPALVEDVQVEAYGVKQPLKAVASISVQDAKTLVVSPWDKSVLQAVEAAIRLSPIGLNPVNDGKIIRLPLPELSQERRQDLIKVLHQKLEASRVAVRQIREDIRKEIETQEKNKEISEDDKYKFQDDLEKLVKEFNDKIKLVGEEKEKEITTI</sequence>
<comment type="subcellular location">
    <subcellularLocation>
        <location evidence="3">Cytoplasm</location>
    </subcellularLocation>
</comment>
<comment type="similarity">
    <text evidence="1 3">Belongs to the RRF family.</text>
</comment>
<evidence type="ECO:0000256" key="3">
    <source>
        <dbReference type="HAMAP-Rule" id="MF_00040"/>
    </source>
</evidence>
<protein>
    <recommendedName>
        <fullName evidence="3">Ribosome-recycling factor</fullName>
        <shortName evidence="3">RRF</shortName>
    </recommendedName>
    <alternativeName>
        <fullName evidence="3">Ribosome-releasing factor</fullName>
    </alternativeName>
</protein>
<organism evidence="5 6">
    <name type="scientific">Candidatus Magasanikbacteria bacterium RIFCSPLOWO2_12_FULL_43_12</name>
    <dbReference type="NCBI Taxonomy" id="1798692"/>
    <lineage>
        <taxon>Bacteria</taxon>
        <taxon>Candidatus Magasanikiibacteriota</taxon>
    </lineage>
</organism>
<dbReference type="NCBIfam" id="TIGR00496">
    <property type="entry name" value="frr"/>
    <property type="match status" value="1"/>
</dbReference>
<dbReference type="SUPFAM" id="SSF55194">
    <property type="entry name" value="Ribosome recycling factor, RRF"/>
    <property type="match status" value="1"/>
</dbReference>
<evidence type="ECO:0000313" key="5">
    <source>
        <dbReference type="EMBL" id="OGH74385.1"/>
    </source>
</evidence>
<dbReference type="InterPro" id="IPR023584">
    <property type="entry name" value="Ribosome_recyc_fac_dom"/>
</dbReference>
<feature type="domain" description="Ribosome recycling factor" evidence="4">
    <location>
        <begin position="18"/>
        <end position="180"/>
    </location>
</feature>
<dbReference type="HAMAP" id="MF_00040">
    <property type="entry name" value="RRF"/>
    <property type="match status" value="1"/>
</dbReference>
<dbReference type="GO" id="GO:0005737">
    <property type="term" value="C:cytoplasm"/>
    <property type="evidence" value="ECO:0007669"/>
    <property type="project" value="UniProtKB-SubCell"/>
</dbReference>
<dbReference type="EMBL" id="MFQN01000017">
    <property type="protein sequence ID" value="OGH74385.1"/>
    <property type="molecule type" value="Genomic_DNA"/>
</dbReference>
<keyword evidence="3" id="KW-0963">Cytoplasm</keyword>
<dbReference type="Gene3D" id="3.30.1360.40">
    <property type="match status" value="1"/>
</dbReference>
<proteinExistence type="inferred from homology"/>
<evidence type="ECO:0000256" key="1">
    <source>
        <dbReference type="ARBA" id="ARBA00005912"/>
    </source>
</evidence>
<reference evidence="5 6" key="1">
    <citation type="journal article" date="2016" name="Nat. Commun.">
        <title>Thousands of microbial genomes shed light on interconnected biogeochemical processes in an aquifer system.</title>
        <authorList>
            <person name="Anantharaman K."/>
            <person name="Brown C.T."/>
            <person name="Hug L.A."/>
            <person name="Sharon I."/>
            <person name="Castelle C.J."/>
            <person name="Probst A.J."/>
            <person name="Thomas B.C."/>
            <person name="Singh A."/>
            <person name="Wilkins M.J."/>
            <person name="Karaoz U."/>
            <person name="Brodie E.L."/>
            <person name="Williams K.H."/>
            <person name="Hubbard S.S."/>
            <person name="Banfield J.F."/>
        </authorList>
    </citation>
    <scope>NUCLEOTIDE SEQUENCE [LARGE SCALE GENOMIC DNA]</scope>
</reference>
<name>A0A1F6MRT5_9BACT</name>
<dbReference type="PANTHER" id="PTHR20982">
    <property type="entry name" value="RIBOSOME RECYCLING FACTOR"/>
    <property type="match status" value="1"/>
</dbReference>
<dbReference type="InterPro" id="IPR002661">
    <property type="entry name" value="Ribosome_recyc_fac"/>
</dbReference>
<comment type="function">
    <text evidence="3">Responsible for the release of ribosomes from messenger RNA at the termination of protein biosynthesis. May increase the efficiency of translation by recycling ribosomes from one round of translation to another.</text>
</comment>
<dbReference type="Gene3D" id="1.10.132.20">
    <property type="entry name" value="Ribosome-recycling factor"/>
    <property type="match status" value="1"/>
</dbReference>
<dbReference type="STRING" id="1798692.A3G00_04400"/>
<accession>A0A1F6MRT5</accession>
<keyword evidence="2 3" id="KW-0648">Protein biosynthesis</keyword>
<evidence type="ECO:0000313" key="6">
    <source>
        <dbReference type="Proteomes" id="UP000178347"/>
    </source>
</evidence>
<dbReference type="Pfam" id="PF01765">
    <property type="entry name" value="RRF"/>
    <property type="match status" value="1"/>
</dbReference>
<evidence type="ECO:0000259" key="4">
    <source>
        <dbReference type="Pfam" id="PF01765"/>
    </source>
</evidence>
<dbReference type="PANTHER" id="PTHR20982:SF3">
    <property type="entry name" value="MITOCHONDRIAL RIBOSOME RECYCLING FACTOR PSEUDO 1"/>
    <property type="match status" value="1"/>
</dbReference>
<evidence type="ECO:0000256" key="2">
    <source>
        <dbReference type="ARBA" id="ARBA00022917"/>
    </source>
</evidence>
<dbReference type="Proteomes" id="UP000178347">
    <property type="component" value="Unassembled WGS sequence"/>
</dbReference>
<dbReference type="GO" id="GO:0006415">
    <property type="term" value="P:translational termination"/>
    <property type="evidence" value="ECO:0007669"/>
    <property type="project" value="UniProtKB-UniRule"/>
</dbReference>
<comment type="caution">
    <text evidence="5">The sequence shown here is derived from an EMBL/GenBank/DDBJ whole genome shotgun (WGS) entry which is preliminary data.</text>
</comment>
<dbReference type="CDD" id="cd00520">
    <property type="entry name" value="RRF"/>
    <property type="match status" value="1"/>
</dbReference>
<dbReference type="GO" id="GO:0043023">
    <property type="term" value="F:ribosomal large subunit binding"/>
    <property type="evidence" value="ECO:0007669"/>
    <property type="project" value="TreeGrafter"/>
</dbReference>
<dbReference type="AlphaFoldDB" id="A0A1F6MRT5"/>
<gene>
    <name evidence="3" type="primary">frr</name>
    <name evidence="5" type="ORF">A3G00_04400</name>
</gene>